<dbReference type="InterPro" id="IPR010035">
    <property type="entry name" value="Thi_S"/>
</dbReference>
<comment type="caution">
    <text evidence="1">The sequence shown here is derived from an EMBL/GenBank/DDBJ whole genome shotgun (WGS) entry which is preliminary data.</text>
</comment>
<proteinExistence type="predicted"/>
<dbReference type="AlphaFoldDB" id="A0A811GD63"/>
<dbReference type="InterPro" id="IPR003749">
    <property type="entry name" value="ThiS/MoaD-like"/>
</dbReference>
<dbReference type="Gene3D" id="3.10.20.30">
    <property type="match status" value="1"/>
</dbReference>
<accession>A0A811GD63</accession>
<dbReference type="PANTHER" id="PTHR34472">
    <property type="entry name" value="SULFUR CARRIER PROTEIN THIS"/>
    <property type="match status" value="1"/>
</dbReference>
<dbReference type="InterPro" id="IPR012675">
    <property type="entry name" value="Beta-grasp_dom_sf"/>
</dbReference>
<name>A0A811GD63_9GAMM</name>
<dbReference type="Pfam" id="PF02597">
    <property type="entry name" value="ThiS"/>
    <property type="match status" value="1"/>
</dbReference>
<dbReference type="CDD" id="cd00565">
    <property type="entry name" value="Ubl_ThiS"/>
    <property type="match status" value="1"/>
</dbReference>
<dbReference type="InterPro" id="IPR016155">
    <property type="entry name" value="Mopterin_synth/thiamin_S_b"/>
</dbReference>
<evidence type="ECO:0000313" key="2">
    <source>
        <dbReference type="Proteomes" id="UP000489961"/>
    </source>
</evidence>
<dbReference type="Proteomes" id="UP000489961">
    <property type="component" value="Unassembled WGS sequence"/>
</dbReference>
<organism evidence="1 2">
    <name type="scientific">Acinetobacter bouvetii</name>
    <dbReference type="NCBI Taxonomy" id="202951"/>
    <lineage>
        <taxon>Bacteria</taxon>
        <taxon>Pseudomonadati</taxon>
        <taxon>Pseudomonadota</taxon>
        <taxon>Gammaproteobacteria</taxon>
        <taxon>Moraxellales</taxon>
        <taxon>Moraxellaceae</taxon>
        <taxon>Acinetobacter</taxon>
    </lineage>
</organism>
<gene>
    <name evidence="1" type="primary">thiS</name>
    <name evidence="1" type="ORF">SFB21_1467</name>
</gene>
<evidence type="ECO:0000313" key="1">
    <source>
        <dbReference type="EMBL" id="CAB1214167.1"/>
    </source>
</evidence>
<dbReference type="PANTHER" id="PTHR34472:SF1">
    <property type="entry name" value="SULFUR CARRIER PROTEIN THIS"/>
    <property type="match status" value="1"/>
</dbReference>
<dbReference type="EMBL" id="CADDTS010000025">
    <property type="protein sequence ID" value="CAB1214167.1"/>
    <property type="molecule type" value="Genomic_DNA"/>
</dbReference>
<dbReference type="NCBIfam" id="TIGR01683">
    <property type="entry name" value="thiS"/>
    <property type="match status" value="1"/>
</dbReference>
<dbReference type="SUPFAM" id="SSF54285">
    <property type="entry name" value="MoaD/ThiS"/>
    <property type="match status" value="1"/>
</dbReference>
<reference evidence="1 2" key="1">
    <citation type="submission" date="2020-02" db="EMBL/GenBank/DDBJ databases">
        <authorList>
            <person name="Chaudhuri R."/>
        </authorList>
    </citation>
    <scope>NUCLEOTIDE SEQUENCE [LARGE SCALE GENOMIC DNA]</scope>
    <source>
        <strain evidence="1">SFB21</strain>
    </source>
</reference>
<protein>
    <submittedName>
        <fullName evidence="1">Sulfur carrier protein ThiS</fullName>
    </submittedName>
</protein>
<sequence length="66" mass="7384">MMHIYLNGESKNTSCNTLLELIQELELEGKRFAVEQNEMIISKSRLAQTLICAEDHIEIIHAVGGG</sequence>